<dbReference type="AlphaFoldDB" id="A0A3P6VF05"/>
<evidence type="ECO:0000313" key="2">
    <source>
        <dbReference type="Proteomes" id="UP000281553"/>
    </source>
</evidence>
<organism evidence="1 2">
    <name type="scientific">Dibothriocephalus latus</name>
    <name type="common">Fish tapeworm</name>
    <name type="synonym">Diphyllobothrium latum</name>
    <dbReference type="NCBI Taxonomy" id="60516"/>
    <lineage>
        <taxon>Eukaryota</taxon>
        <taxon>Metazoa</taxon>
        <taxon>Spiralia</taxon>
        <taxon>Lophotrochozoa</taxon>
        <taxon>Platyhelminthes</taxon>
        <taxon>Cestoda</taxon>
        <taxon>Eucestoda</taxon>
        <taxon>Diphyllobothriidea</taxon>
        <taxon>Diphyllobothriidae</taxon>
        <taxon>Dibothriocephalus</taxon>
    </lineage>
</organism>
<reference evidence="1 2" key="1">
    <citation type="submission" date="2018-11" db="EMBL/GenBank/DDBJ databases">
        <authorList>
            <consortium name="Pathogen Informatics"/>
        </authorList>
    </citation>
    <scope>NUCLEOTIDE SEQUENCE [LARGE SCALE GENOMIC DNA]</scope>
</reference>
<sequence length="263" mass="29780">MFVRKSFDSLDQFTANLLKEYSIPEDFTEIPLTTVDGVPLSSLPADCLKVVFDALSHLRESTEWNPAYISVFKFLCLLARNLSRRRDNRPHLLVYEYLEAIDNCSRDFLQQVLKAPSQCEEAARAFQLTSTFLEWVFDPEMTWRTWSEAITRNRFPPKPVVPSKGNAYSSAWLRDLLVATAGSAPLNFLQYALHLVCTECATSTVAAWSTISSALVTSLLTAFATADEADNRRNLLIICATFLIERLSQTDTIHVSLTCYRMD</sequence>
<protein>
    <submittedName>
        <fullName evidence="1">Uncharacterized protein</fullName>
    </submittedName>
</protein>
<dbReference type="Proteomes" id="UP000281553">
    <property type="component" value="Unassembled WGS sequence"/>
</dbReference>
<keyword evidence="2" id="KW-1185">Reference proteome</keyword>
<dbReference type="OrthoDB" id="6267672at2759"/>
<proteinExistence type="predicted"/>
<name>A0A3P6VF05_DIBLA</name>
<evidence type="ECO:0000313" key="1">
    <source>
        <dbReference type="EMBL" id="VDK89111.1"/>
    </source>
</evidence>
<accession>A0A3P6VF05</accession>
<gene>
    <name evidence="1" type="ORF">DILT_LOCUS4324</name>
</gene>
<dbReference type="EMBL" id="UYRU01045265">
    <property type="protein sequence ID" value="VDK89111.1"/>
    <property type="molecule type" value="Genomic_DNA"/>
</dbReference>